<dbReference type="FunFam" id="3.40.50.300:FF:000011">
    <property type="entry name" value="Putative ABC transporter ATP-binding component"/>
    <property type="match status" value="1"/>
</dbReference>
<sequence length="595" mass="64477">MAGRNLINIEQVTKAYGERPLLDGVSLGVGAGDRIAVVGRNGAGKSTLLHVMAGVEPVNSGRVTIGSDVNLGLVSQAEVVDAEQTVGHYLVPGQDVHEWASNARIREVLTGLLGGFDEALLLRTMGNMSGGERRRVQLARALIADLDILLLDEPTNHLDVEVVAWLAEYLKSKNKLAVVVVTHDRWFLDALCDRTWEVVNGQVDEYDGGYSAFVLAKAERFRQANASEARRQNLMRKELAWLRRGAPARTSKPKFRIDAANELISNEPPPRDAVELLSFAGSRLGKTVYELHDATLTIGDPSAGTARDLLDHCDWNIGPGDRIGIIGSNGSGKTSLIRMILGEIPASRGSVTTGVTVKPAYLSQHLEELNPRWRVLEAVEAVASRVELGKGRELTASQLCERLGFGADAQWTPVSDLSGGERRRLQLTRLLMGGPNVLVLDEPTNDFDVETLTALEDLLDGFAGTLLVISHDRYFLERVCDDFVALFGDNGISSLIGGIDEYLAVRSALGQAGGQSAAAKPVTSAAEQRAAAKDLSRVERSIVKLDAEERTIHARMAESPEDHEALARLGRDLKELTARKAALEEEWLGLSEALS</sequence>
<dbReference type="CDD" id="cd03221">
    <property type="entry name" value="ABCF_EF-3"/>
    <property type="match status" value="2"/>
</dbReference>
<dbReference type="PANTHER" id="PTHR42855">
    <property type="entry name" value="ABC TRANSPORTER ATP-BINDING SUBUNIT"/>
    <property type="match status" value="1"/>
</dbReference>
<feature type="domain" description="ABC transporter" evidence="4">
    <location>
        <begin position="289"/>
        <end position="521"/>
    </location>
</feature>
<dbReference type="PROSITE" id="PS00211">
    <property type="entry name" value="ABC_TRANSPORTER_1"/>
    <property type="match status" value="1"/>
</dbReference>
<dbReference type="SMART" id="SM00382">
    <property type="entry name" value="AAA"/>
    <property type="match status" value="2"/>
</dbReference>
<dbReference type="PANTHER" id="PTHR42855:SF1">
    <property type="entry name" value="ABC TRANSPORTER DOMAIN-CONTAINING PROTEIN"/>
    <property type="match status" value="1"/>
</dbReference>
<dbReference type="InterPro" id="IPR027417">
    <property type="entry name" value="P-loop_NTPase"/>
</dbReference>
<keyword evidence="2" id="KW-0067">ATP-binding</keyword>
<protein>
    <submittedName>
        <fullName evidence="5">Unannotated protein</fullName>
    </submittedName>
</protein>
<evidence type="ECO:0000259" key="4">
    <source>
        <dbReference type="PROSITE" id="PS50893"/>
    </source>
</evidence>
<dbReference type="InterPro" id="IPR003439">
    <property type="entry name" value="ABC_transporter-like_ATP-bd"/>
</dbReference>
<dbReference type="AlphaFoldDB" id="A0A6J7KZJ4"/>
<proteinExistence type="predicted"/>
<gene>
    <name evidence="5" type="ORF">UFOPK3772_02148</name>
</gene>
<accession>A0A6J7KZJ4</accession>
<dbReference type="Gene3D" id="3.40.50.300">
    <property type="entry name" value="P-loop containing nucleotide triphosphate hydrolases"/>
    <property type="match status" value="2"/>
</dbReference>
<dbReference type="Pfam" id="PF00005">
    <property type="entry name" value="ABC_tran"/>
    <property type="match status" value="2"/>
</dbReference>
<dbReference type="SUPFAM" id="SSF52540">
    <property type="entry name" value="P-loop containing nucleoside triphosphate hydrolases"/>
    <property type="match status" value="2"/>
</dbReference>
<feature type="domain" description="ABC transporter" evidence="4">
    <location>
        <begin position="7"/>
        <end position="225"/>
    </location>
</feature>
<keyword evidence="1" id="KW-0547">Nucleotide-binding</keyword>
<keyword evidence="3" id="KW-0175">Coiled coil</keyword>
<dbReference type="GO" id="GO:0016887">
    <property type="term" value="F:ATP hydrolysis activity"/>
    <property type="evidence" value="ECO:0007669"/>
    <property type="project" value="InterPro"/>
</dbReference>
<dbReference type="InterPro" id="IPR003593">
    <property type="entry name" value="AAA+_ATPase"/>
</dbReference>
<dbReference type="GO" id="GO:0005524">
    <property type="term" value="F:ATP binding"/>
    <property type="evidence" value="ECO:0007669"/>
    <property type="project" value="UniProtKB-KW"/>
</dbReference>
<organism evidence="5">
    <name type="scientific">freshwater metagenome</name>
    <dbReference type="NCBI Taxonomy" id="449393"/>
    <lineage>
        <taxon>unclassified sequences</taxon>
        <taxon>metagenomes</taxon>
        <taxon>ecological metagenomes</taxon>
    </lineage>
</organism>
<evidence type="ECO:0000256" key="2">
    <source>
        <dbReference type="ARBA" id="ARBA00022840"/>
    </source>
</evidence>
<dbReference type="InterPro" id="IPR032781">
    <property type="entry name" value="ABC_tran_Xtn"/>
</dbReference>
<evidence type="ECO:0000256" key="3">
    <source>
        <dbReference type="SAM" id="Coils"/>
    </source>
</evidence>
<dbReference type="EMBL" id="CAFBNE010000074">
    <property type="protein sequence ID" value="CAB4960203.1"/>
    <property type="molecule type" value="Genomic_DNA"/>
</dbReference>
<dbReference type="PROSITE" id="PS50893">
    <property type="entry name" value="ABC_TRANSPORTER_2"/>
    <property type="match status" value="2"/>
</dbReference>
<feature type="coiled-coil region" evidence="3">
    <location>
        <begin position="566"/>
        <end position="593"/>
    </location>
</feature>
<dbReference type="Pfam" id="PF12848">
    <property type="entry name" value="ABC_tran_Xtn"/>
    <property type="match status" value="1"/>
</dbReference>
<evidence type="ECO:0000313" key="5">
    <source>
        <dbReference type="EMBL" id="CAB4960203.1"/>
    </source>
</evidence>
<name>A0A6J7KZJ4_9ZZZZ</name>
<dbReference type="InterPro" id="IPR017871">
    <property type="entry name" value="ABC_transporter-like_CS"/>
</dbReference>
<reference evidence="5" key="1">
    <citation type="submission" date="2020-05" db="EMBL/GenBank/DDBJ databases">
        <authorList>
            <person name="Chiriac C."/>
            <person name="Salcher M."/>
            <person name="Ghai R."/>
            <person name="Kavagutti S V."/>
        </authorList>
    </citation>
    <scope>NUCLEOTIDE SEQUENCE</scope>
</reference>
<evidence type="ECO:0000256" key="1">
    <source>
        <dbReference type="ARBA" id="ARBA00022741"/>
    </source>
</evidence>
<dbReference type="InterPro" id="IPR051309">
    <property type="entry name" value="ABCF_ATPase"/>
</dbReference>